<protein>
    <submittedName>
        <fullName evidence="1">Uncharacterized protein</fullName>
    </submittedName>
</protein>
<proteinExistence type="predicted"/>
<sequence>MSEPKSRWHLGELLVGLSLEYGSNLLKTATKPSASDLVTPRCLRRAATNSKVKAVRDYEVLRGELPNNNKIAKSLYHAQVELRKSHGEAAANMR</sequence>
<gene>
    <name evidence="1" type="ORF">Nepgr_031717</name>
</gene>
<dbReference type="EMBL" id="BSYO01000037">
    <property type="protein sequence ID" value="GMH29874.1"/>
    <property type="molecule type" value="Genomic_DNA"/>
</dbReference>
<keyword evidence="2" id="KW-1185">Reference proteome</keyword>
<evidence type="ECO:0000313" key="2">
    <source>
        <dbReference type="Proteomes" id="UP001279734"/>
    </source>
</evidence>
<dbReference type="PANTHER" id="PTHR46050">
    <property type="entry name" value="TPR REPEAT-CONTAINING THIOREDOXIN"/>
    <property type="match status" value="1"/>
</dbReference>
<accession>A0AAD3TIN4</accession>
<dbReference type="Proteomes" id="UP001279734">
    <property type="component" value="Unassembled WGS sequence"/>
</dbReference>
<dbReference type="PANTHER" id="PTHR46050:SF3">
    <property type="entry name" value="TPR REPEAT-CONTAINING THIOREDOXIN TTL1"/>
    <property type="match status" value="1"/>
</dbReference>
<organism evidence="1 2">
    <name type="scientific">Nepenthes gracilis</name>
    <name type="common">Slender pitcher plant</name>
    <dbReference type="NCBI Taxonomy" id="150966"/>
    <lineage>
        <taxon>Eukaryota</taxon>
        <taxon>Viridiplantae</taxon>
        <taxon>Streptophyta</taxon>
        <taxon>Embryophyta</taxon>
        <taxon>Tracheophyta</taxon>
        <taxon>Spermatophyta</taxon>
        <taxon>Magnoliopsida</taxon>
        <taxon>eudicotyledons</taxon>
        <taxon>Gunneridae</taxon>
        <taxon>Pentapetalae</taxon>
        <taxon>Caryophyllales</taxon>
        <taxon>Nepenthaceae</taxon>
        <taxon>Nepenthes</taxon>
    </lineage>
</organism>
<reference evidence="1" key="1">
    <citation type="submission" date="2023-05" db="EMBL/GenBank/DDBJ databases">
        <title>Nepenthes gracilis genome sequencing.</title>
        <authorList>
            <person name="Fukushima K."/>
        </authorList>
    </citation>
    <scope>NUCLEOTIDE SEQUENCE</scope>
    <source>
        <strain evidence="1">SING2019-196</strain>
    </source>
</reference>
<name>A0AAD3TIN4_NEPGR</name>
<dbReference type="AlphaFoldDB" id="A0AAD3TIN4"/>
<dbReference type="GO" id="GO:0005737">
    <property type="term" value="C:cytoplasm"/>
    <property type="evidence" value="ECO:0007669"/>
    <property type="project" value="TreeGrafter"/>
</dbReference>
<dbReference type="InterPro" id="IPR044534">
    <property type="entry name" value="TTL1-4"/>
</dbReference>
<evidence type="ECO:0000313" key="1">
    <source>
        <dbReference type="EMBL" id="GMH29874.1"/>
    </source>
</evidence>
<comment type="caution">
    <text evidence="1">The sequence shown here is derived from an EMBL/GenBank/DDBJ whole genome shotgun (WGS) entry which is preliminary data.</text>
</comment>